<organism evidence="2 3">
    <name type="scientific">Pseudoalteromonas spongiae</name>
    <dbReference type="NCBI Taxonomy" id="298657"/>
    <lineage>
        <taxon>Bacteria</taxon>
        <taxon>Pseudomonadati</taxon>
        <taxon>Pseudomonadota</taxon>
        <taxon>Gammaproteobacteria</taxon>
        <taxon>Alteromonadales</taxon>
        <taxon>Pseudoalteromonadaceae</taxon>
        <taxon>Pseudoalteromonas</taxon>
    </lineage>
</organism>
<evidence type="ECO:0000313" key="2">
    <source>
        <dbReference type="EMBL" id="MEI4551930.1"/>
    </source>
</evidence>
<accession>A0ABU8EY75</accession>
<keyword evidence="3" id="KW-1185">Reference proteome</keyword>
<evidence type="ECO:0000256" key="1">
    <source>
        <dbReference type="SAM" id="SignalP"/>
    </source>
</evidence>
<reference evidence="2 3" key="1">
    <citation type="submission" date="2023-12" db="EMBL/GenBank/DDBJ databases">
        <title>Friends and Foes: Symbiotic and Algicidal bacterial influence on Karenia brevis blooms.</title>
        <authorList>
            <person name="Fei C."/>
            <person name="Mohamed A.R."/>
            <person name="Booker A."/>
            <person name="Arshad M."/>
            <person name="Klass S."/>
            <person name="Ahn S."/>
            <person name="Gilbert P.M."/>
            <person name="Heil C.A."/>
            <person name="Martinez J.M."/>
            <person name="Amin S.A."/>
        </authorList>
    </citation>
    <scope>NUCLEOTIDE SEQUENCE [LARGE SCALE GENOMIC DNA]</scope>
    <source>
        <strain evidence="2 3">CE15</strain>
    </source>
</reference>
<gene>
    <name evidence="2" type="ORF">WAE96_19795</name>
</gene>
<comment type="caution">
    <text evidence="2">The sequence shown here is derived from an EMBL/GenBank/DDBJ whole genome shotgun (WGS) entry which is preliminary data.</text>
</comment>
<feature type="chain" id="PRO_5047142138" description="DUF4397 domain-containing protein" evidence="1">
    <location>
        <begin position="18"/>
        <end position="451"/>
    </location>
</feature>
<feature type="signal peptide" evidence="1">
    <location>
        <begin position="1"/>
        <end position="17"/>
    </location>
</feature>
<dbReference type="RefSeq" id="WP_336436815.1">
    <property type="nucleotide sequence ID" value="NZ_JBAWKS010000002.1"/>
</dbReference>
<name>A0ABU8EY75_9GAMM</name>
<dbReference type="PROSITE" id="PS51257">
    <property type="entry name" value="PROKAR_LIPOPROTEIN"/>
    <property type="match status" value="1"/>
</dbReference>
<evidence type="ECO:0008006" key="4">
    <source>
        <dbReference type="Google" id="ProtNLM"/>
    </source>
</evidence>
<keyword evidence="1" id="KW-0732">Signal</keyword>
<dbReference type="Proteomes" id="UP001382455">
    <property type="component" value="Unassembled WGS sequence"/>
</dbReference>
<proteinExistence type="predicted"/>
<evidence type="ECO:0000313" key="3">
    <source>
        <dbReference type="Proteomes" id="UP001382455"/>
    </source>
</evidence>
<protein>
    <recommendedName>
        <fullName evidence="4">DUF4397 domain-containing protein</fullName>
    </recommendedName>
</protein>
<dbReference type="EMBL" id="JBAWKS010000002">
    <property type="protein sequence ID" value="MEI4551930.1"/>
    <property type="molecule type" value="Genomic_DNA"/>
</dbReference>
<sequence>MINVKNTTLFLAISMLAACGSSDDSSGTGFVQMYNASANSPTVYLEIDNTVRTGAAFGEVTTRHNYNRDDYALNYVYLNDNDDYIPLLSDDDTLAIKSDVKLLKVLSGDYNEPRIDEFAISEFDGEDKIQISAINTISDQQEYDIYLAKDDYAFVDAELLTSTQYLSLPELQEKSEDHYTFYITLAGSDEVIFQSSMVELDDEQSYIAMLRPSFSSQPGGITLDLVSDGSSVTSLTHVDAMSQMRFYNAIDEYAAVTFNALSTKDDITTPATPSDTVTDYFPANAGTFTLSMLDSSNNPIVNNFVEAVNKNTSLISIFYQHTDDYPAMISITEDLTPNAVSHNVQVVNLIDHSPYDTNIAKVDIYFTEGNETIDDTTSYIKNIDAFATKSLALDSQSYDVTVTYEVNNQTISVLQMADIDFSQTGNYILILEEDSNTTSGYKITQLKTLAE</sequence>